<name>A0A0K1P5M2_9MOLU</name>
<proteinExistence type="predicted"/>
<evidence type="ECO:0000313" key="4">
    <source>
        <dbReference type="Proteomes" id="UP000067243"/>
    </source>
</evidence>
<evidence type="ECO:0000259" key="2">
    <source>
        <dbReference type="Pfam" id="PF13649"/>
    </source>
</evidence>
<gene>
    <name evidence="3" type="ORF">STURON_00299</name>
</gene>
<protein>
    <submittedName>
        <fullName evidence="3">Methyltransferase</fullName>
    </submittedName>
</protein>
<dbReference type="Gene3D" id="2.20.25.110">
    <property type="entry name" value="S-adenosyl-L-methionine-dependent methyltransferases"/>
    <property type="match status" value="1"/>
</dbReference>
<dbReference type="Gene3D" id="3.40.50.150">
    <property type="entry name" value="Vaccinia Virus protein VP39"/>
    <property type="match status" value="1"/>
</dbReference>
<evidence type="ECO:0000313" key="3">
    <source>
        <dbReference type="EMBL" id="AKU79545.1"/>
    </source>
</evidence>
<dbReference type="PATRIC" id="fig|216946.3.peg.300"/>
<dbReference type="GO" id="GO:0008168">
    <property type="term" value="F:methyltransferase activity"/>
    <property type="evidence" value="ECO:0007669"/>
    <property type="project" value="UniProtKB-KW"/>
</dbReference>
<accession>A0A0K1P5M2</accession>
<dbReference type="EMBL" id="CP012328">
    <property type="protein sequence ID" value="AKU79545.1"/>
    <property type="molecule type" value="Genomic_DNA"/>
</dbReference>
<feature type="domain" description="Methyltransferase" evidence="2">
    <location>
        <begin position="43"/>
        <end position="137"/>
    </location>
</feature>
<dbReference type="OrthoDB" id="9804312at2"/>
<organism evidence="3 4">
    <name type="scientific">Spiroplasma turonicum</name>
    <dbReference type="NCBI Taxonomy" id="216946"/>
    <lineage>
        <taxon>Bacteria</taxon>
        <taxon>Bacillati</taxon>
        <taxon>Mycoplasmatota</taxon>
        <taxon>Mollicutes</taxon>
        <taxon>Entomoplasmatales</taxon>
        <taxon>Spiroplasmataceae</taxon>
        <taxon>Spiroplasma</taxon>
    </lineage>
</organism>
<dbReference type="CDD" id="cd02440">
    <property type="entry name" value="AdoMet_MTases"/>
    <property type="match status" value="1"/>
</dbReference>
<reference evidence="3 4" key="1">
    <citation type="journal article" date="2015" name="Genome Announc.">
        <title>Complete Genome Sequence of Spiroplasma turonicum Strain Tab4cT, a Parasite of a Horse Fly, Haematopota sp. (Diptera: Tabanidae).</title>
        <authorList>
            <person name="Davis R.E."/>
            <person name="Shao J."/>
            <person name="Zhao Y."/>
            <person name="Gasparich G.E."/>
            <person name="Gaynor B.J."/>
            <person name="Donofrio N."/>
        </authorList>
    </citation>
    <scope>NUCLEOTIDE SEQUENCE [LARGE SCALE GENOMIC DNA]</scope>
    <source>
        <strain evidence="3 4">Tab4c</strain>
    </source>
</reference>
<sequence length="247" mass="29119">MSKFNKYLNLSSIIYDLTKPVGESVDGDLEFYKKELIPINGKILELGCGNGRLTIALKKYNVDIYGMDLSDSMKTIFYSNLLKNNVIVPYYKEDILNFSCDEKFECIILPNGFINLFNEGEAKMIFEKLYSLLNINGLIYIDLIYPFNFNVGSIFINEYQVNDNIITVENFSKYLNFLEQKSINIIKYYRENKLEELQEMHLHWYCSYQINNILTKSGFSLLSRYFDFNIIYKKKYKTLTVSARREK</sequence>
<dbReference type="Proteomes" id="UP000067243">
    <property type="component" value="Chromosome"/>
</dbReference>
<dbReference type="KEGG" id="stur:STURON_00299"/>
<dbReference type="AlphaFoldDB" id="A0A0K1P5M2"/>
<keyword evidence="3" id="KW-0489">Methyltransferase</keyword>
<dbReference type="SUPFAM" id="SSF53335">
    <property type="entry name" value="S-adenosyl-L-methionine-dependent methyltransferases"/>
    <property type="match status" value="1"/>
</dbReference>
<keyword evidence="4" id="KW-1185">Reference proteome</keyword>
<dbReference type="InterPro" id="IPR029063">
    <property type="entry name" value="SAM-dependent_MTases_sf"/>
</dbReference>
<dbReference type="STRING" id="216946.STURO_v1c03000"/>
<dbReference type="InterPro" id="IPR041698">
    <property type="entry name" value="Methyltransf_25"/>
</dbReference>
<keyword evidence="1 3" id="KW-0808">Transferase</keyword>
<dbReference type="PANTHER" id="PTHR43861">
    <property type="entry name" value="TRANS-ACONITATE 2-METHYLTRANSFERASE-RELATED"/>
    <property type="match status" value="1"/>
</dbReference>
<dbReference type="GO" id="GO:0032259">
    <property type="term" value="P:methylation"/>
    <property type="evidence" value="ECO:0007669"/>
    <property type="project" value="UniProtKB-KW"/>
</dbReference>
<evidence type="ECO:0000256" key="1">
    <source>
        <dbReference type="ARBA" id="ARBA00022679"/>
    </source>
</evidence>
<dbReference type="RefSeq" id="WP_075048144.1">
    <property type="nucleotide sequence ID" value="NZ_CP012328.1"/>
</dbReference>
<dbReference type="Pfam" id="PF13649">
    <property type="entry name" value="Methyltransf_25"/>
    <property type="match status" value="1"/>
</dbReference>